<dbReference type="Proteomes" id="UP000008064">
    <property type="component" value="Unassembled WGS sequence"/>
</dbReference>
<dbReference type="KEGG" id="sla:SERLADRAFT_465024"/>
<proteinExistence type="predicted"/>
<protein>
    <submittedName>
        <fullName evidence="1">Uncharacterized protein</fullName>
    </submittedName>
</protein>
<reference evidence="1" key="1">
    <citation type="submission" date="2011-04" db="EMBL/GenBank/DDBJ databases">
        <title>Evolution of plant cell wall degrading machinery underlies the functional diversity of forest fungi.</title>
        <authorList>
            <consortium name="US DOE Joint Genome Institute (JGI-PGF)"/>
            <person name="Eastwood D.C."/>
            <person name="Floudas D."/>
            <person name="Binder M."/>
            <person name="Majcherczyk A."/>
            <person name="Schneider P."/>
            <person name="Aerts A."/>
            <person name="Asiegbu F.O."/>
            <person name="Baker S.E."/>
            <person name="Barry K."/>
            <person name="Bendiksby M."/>
            <person name="Blumentritt M."/>
            <person name="Coutinho P.M."/>
            <person name="Cullen D."/>
            <person name="Cullen D."/>
            <person name="Gathman A."/>
            <person name="Goodell B."/>
            <person name="Henrissat B."/>
            <person name="Ihrmark K."/>
            <person name="Kauserud H."/>
            <person name="Kohler A."/>
            <person name="LaButti K."/>
            <person name="Lapidus A."/>
            <person name="Lavin J.L."/>
            <person name="Lee Y.-H."/>
            <person name="Lindquist E."/>
            <person name="Lilly W."/>
            <person name="Lucas S."/>
            <person name="Morin E."/>
            <person name="Murat C."/>
            <person name="Oguiza J.A."/>
            <person name="Park J."/>
            <person name="Pisabarro A.G."/>
            <person name="Riley R."/>
            <person name="Rosling A."/>
            <person name="Salamov A."/>
            <person name="Schmidt O."/>
            <person name="Schmutz J."/>
            <person name="Skrede I."/>
            <person name="Stenlid J."/>
            <person name="Wiebenga A."/>
            <person name="Xie X."/>
            <person name="Kues U."/>
            <person name="Hibbett D.S."/>
            <person name="Hoffmeister D."/>
            <person name="Hogberg N."/>
            <person name="Martin F."/>
            <person name="Grigoriev I.V."/>
            <person name="Watkinson S.C."/>
        </authorList>
    </citation>
    <scope>NUCLEOTIDE SEQUENCE</scope>
    <source>
        <strain evidence="1">S7.9</strain>
    </source>
</reference>
<name>F8NUJ0_SERL9</name>
<dbReference type="HOGENOM" id="CLU_2997910_0_0_1"/>
<accession>F8NUJ0</accession>
<dbReference type="RefSeq" id="XP_007317332.1">
    <property type="nucleotide sequence ID" value="XM_007317270.1"/>
</dbReference>
<gene>
    <name evidence="1" type="ORF">SERLADRAFT_465024</name>
</gene>
<dbReference type="GeneID" id="18818837"/>
<dbReference type="AlphaFoldDB" id="F8NUJ0"/>
<dbReference type="EMBL" id="GL945433">
    <property type="protein sequence ID" value="EGO25210.1"/>
    <property type="molecule type" value="Genomic_DNA"/>
</dbReference>
<evidence type="ECO:0000313" key="1">
    <source>
        <dbReference type="EMBL" id="EGO25210.1"/>
    </source>
</evidence>
<organism>
    <name type="scientific">Serpula lacrymans var. lacrymans (strain S7.9)</name>
    <name type="common">Dry rot fungus</name>
    <dbReference type="NCBI Taxonomy" id="578457"/>
    <lineage>
        <taxon>Eukaryota</taxon>
        <taxon>Fungi</taxon>
        <taxon>Dikarya</taxon>
        <taxon>Basidiomycota</taxon>
        <taxon>Agaricomycotina</taxon>
        <taxon>Agaricomycetes</taxon>
        <taxon>Agaricomycetidae</taxon>
        <taxon>Boletales</taxon>
        <taxon>Coniophorineae</taxon>
        <taxon>Serpulaceae</taxon>
        <taxon>Serpula</taxon>
    </lineage>
</organism>
<sequence>MNFIYSDTGERGLLSQYHLPVYDYGHHGCTKHTIRPDFVLFHPPSVHWEKEARILRN</sequence>